<dbReference type="GO" id="GO:0006310">
    <property type="term" value="P:DNA recombination"/>
    <property type="evidence" value="ECO:0007669"/>
    <property type="project" value="UniProtKB-KW"/>
</dbReference>
<evidence type="ECO:0000256" key="3">
    <source>
        <dbReference type="ARBA" id="ARBA00023125"/>
    </source>
</evidence>
<keyword evidence="4" id="KW-0233">DNA recombination</keyword>
<dbReference type="InterPro" id="IPR025166">
    <property type="entry name" value="Integrase_DNA_bind_dom"/>
</dbReference>
<feature type="region of interest" description="Disordered" evidence="5">
    <location>
        <begin position="1"/>
        <end position="45"/>
    </location>
</feature>
<gene>
    <name evidence="7" type="ORF">EGY25_08885</name>
</gene>
<dbReference type="CDD" id="cd00796">
    <property type="entry name" value="INT_Rci_Hp1_C"/>
    <property type="match status" value="1"/>
</dbReference>
<keyword evidence="2" id="KW-0229">DNA integration</keyword>
<dbReference type="Gene3D" id="3.30.160.390">
    <property type="entry name" value="Integrase, DNA-binding domain"/>
    <property type="match status" value="1"/>
</dbReference>
<evidence type="ECO:0000259" key="6">
    <source>
        <dbReference type="PROSITE" id="PS51898"/>
    </source>
</evidence>
<feature type="domain" description="Tyr recombinase" evidence="6">
    <location>
        <begin position="258"/>
        <end position="430"/>
    </location>
</feature>
<dbReference type="InterPro" id="IPR002104">
    <property type="entry name" value="Integrase_catalytic"/>
</dbReference>
<dbReference type="InterPro" id="IPR010998">
    <property type="entry name" value="Integrase_recombinase_N"/>
</dbReference>
<accession>A0A4Y9RSV0</accession>
<reference evidence="7 8" key="1">
    <citation type="submission" date="2019-03" db="EMBL/GenBank/DDBJ databases">
        <title>Draft genome of Brevundimonas sp. a heavy metal resistant soil bacteria.</title>
        <authorList>
            <person name="Soto J."/>
        </authorList>
    </citation>
    <scope>NUCLEOTIDE SEQUENCE [LARGE SCALE GENOMIC DNA]</scope>
    <source>
        <strain evidence="7 8">B-10</strain>
    </source>
</reference>
<evidence type="ECO:0000313" key="8">
    <source>
        <dbReference type="Proteomes" id="UP000298216"/>
    </source>
</evidence>
<evidence type="ECO:0000256" key="1">
    <source>
        <dbReference type="ARBA" id="ARBA00008857"/>
    </source>
</evidence>
<dbReference type="InterPro" id="IPR038488">
    <property type="entry name" value="Integrase_DNA-bd_sf"/>
</dbReference>
<dbReference type="InterPro" id="IPR050808">
    <property type="entry name" value="Phage_Integrase"/>
</dbReference>
<dbReference type="Pfam" id="PF13356">
    <property type="entry name" value="Arm-DNA-bind_3"/>
    <property type="match status" value="1"/>
</dbReference>
<protein>
    <submittedName>
        <fullName evidence="7">DUF4102 domain-containing protein</fullName>
    </submittedName>
</protein>
<comment type="similarity">
    <text evidence="1">Belongs to the 'phage' integrase family.</text>
</comment>
<dbReference type="EMBL" id="SPVH01000006">
    <property type="protein sequence ID" value="TFW12154.1"/>
    <property type="molecule type" value="Genomic_DNA"/>
</dbReference>
<evidence type="ECO:0000313" key="7">
    <source>
        <dbReference type="EMBL" id="TFW12154.1"/>
    </source>
</evidence>
<keyword evidence="3" id="KW-0238">DNA-binding</keyword>
<dbReference type="InterPro" id="IPR011010">
    <property type="entry name" value="DNA_brk_join_enz"/>
</dbReference>
<dbReference type="Gene3D" id="1.10.150.130">
    <property type="match status" value="1"/>
</dbReference>
<dbReference type="Pfam" id="PF00589">
    <property type="entry name" value="Phage_integrase"/>
    <property type="match status" value="1"/>
</dbReference>
<comment type="caution">
    <text evidence="7">The sequence shown here is derived from an EMBL/GenBank/DDBJ whole genome shotgun (WGS) entry which is preliminary data.</text>
</comment>
<feature type="compositionally biased region" description="Pro residues" evidence="5">
    <location>
        <begin position="21"/>
        <end position="35"/>
    </location>
</feature>
<evidence type="ECO:0000256" key="5">
    <source>
        <dbReference type="SAM" id="MobiDB-lite"/>
    </source>
</evidence>
<dbReference type="AlphaFoldDB" id="A0A4Y9RSV0"/>
<keyword evidence="8" id="KW-1185">Reference proteome</keyword>
<dbReference type="GO" id="GO:0015074">
    <property type="term" value="P:DNA integration"/>
    <property type="evidence" value="ECO:0007669"/>
    <property type="project" value="UniProtKB-KW"/>
</dbReference>
<dbReference type="Proteomes" id="UP000298216">
    <property type="component" value="Unassembled WGS sequence"/>
</dbReference>
<dbReference type="SUPFAM" id="SSF56349">
    <property type="entry name" value="DNA breaking-rejoining enzymes"/>
    <property type="match status" value="1"/>
</dbReference>
<name>A0A4Y9RSV0_9CAUL</name>
<dbReference type="OrthoDB" id="7615137at2"/>
<dbReference type="PANTHER" id="PTHR30629">
    <property type="entry name" value="PROPHAGE INTEGRASE"/>
    <property type="match status" value="1"/>
</dbReference>
<proteinExistence type="inferred from homology"/>
<dbReference type="PROSITE" id="PS51898">
    <property type="entry name" value="TYR_RECOMBINASE"/>
    <property type="match status" value="1"/>
</dbReference>
<dbReference type="Gene3D" id="1.10.443.10">
    <property type="entry name" value="Intergrase catalytic core"/>
    <property type="match status" value="1"/>
</dbReference>
<evidence type="ECO:0000256" key="4">
    <source>
        <dbReference type="ARBA" id="ARBA00023172"/>
    </source>
</evidence>
<evidence type="ECO:0000256" key="2">
    <source>
        <dbReference type="ARBA" id="ARBA00022908"/>
    </source>
</evidence>
<dbReference type="GO" id="GO:0003677">
    <property type="term" value="F:DNA binding"/>
    <property type="evidence" value="ECO:0007669"/>
    <property type="project" value="UniProtKB-KW"/>
</dbReference>
<sequence>MARPSPPSTCCPGGRLWGPRGPAPPPVHPTPPHPSRPGAAPRRSPADILNHARRPTMPKAHLTQAFVTNAGCEVGKKKTDWYCTTVTGFVLECRSTGGKTYYLRYADQSGRQKQFKIGGYNDITFAAARKNAQQRRSEVVMGGDPGAQKALVKSIPLYGELAAMHLESVKDQKSYSSIEMCMRVHIVPKWGKTRLTDMNSRAVAQWLTEKRAKGLSPASVEKLRVLLGRSFVLGSSWDVPGSDRNPTRGIPRKPLNNGRERFLSAEEAARLREAVAASQNSQLQHIVGLLLLTGARLRELLDAKWENVDVKRRSWLIPTSKTGKPRHVPLSTPALAIIETLPRFKDCPWLVPNPETRLPFVSIKHGWQRAIREARLPGLRLHDLRHSAASFMVNSGVDLFAVGKVLGHASYQSTQRYSHLANDTLLKAVEAGAAKQAAA</sequence>
<dbReference type="InterPro" id="IPR013762">
    <property type="entry name" value="Integrase-like_cat_sf"/>
</dbReference>
<organism evidence="7 8">
    <name type="scientific">Brevundimonas intermedia</name>
    <dbReference type="NCBI Taxonomy" id="74315"/>
    <lineage>
        <taxon>Bacteria</taxon>
        <taxon>Pseudomonadati</taxon>
        <taxon>Pseudomonadota</taxon>
        <taxon>Alphaproteobacteria</taxon>
        <taxon>Caulobacterales</taxon>
        <taxon>Caulobacteraceae</taxon>
        <taxon>Brevundimonas</taxon>
    </lineage>
</organism>
<dbReference type="PANTHER" id="PTHR30629:SF2">
    <property type="entry name" value="PROPHAGE INTEGRASE INTS-RELATED"/>
    <property type="match status" value="1"/>
</dbReference>